<keyword evidence="10" id="KW-0560">Oxidoreductase</keyword>
<feature type="transmembrane region" description="Helical" evidence="15">
    <location>
        <begin position="90"/>
        <end position="113"/>
    </location>
</feature>
<gene>
    <name evidence="17" type="ORF">G4B88_007080</name>
</gene>
<dbReference type="InterPro" id="IPR000109">
    <property type="entry name" value="POT_fam"/>
</dbReference>
<evidence type="ECO:0000256" key="5">
    <source>
        <dbReference type="ARBA" id="ARBA00013016"/>
    </source>
</evidence>
<dbReference type="GO" id="GO:0034599">
    <property type="term" value="P:cellular response to oxidative stress"/>
    <property type="evidence" value="ECO:0007669"/>
    <property type="project" value="InterPro"/>
</dbReference>
<dbReference type="Pfam" id="PF08534">
    <property type="entry name" value="Redoxin"/>
    <property type="match status" value="1"/>
</dbReference>
<comment type="similarity">
    <text evidence="4">Belongs to the peroxiredoxin family. Prx5 subfamily.</text>
</comment>
<evidence type="ECO:0000256" key="12">
    <source>
        <dbReference type="ARBA" id="ARBA00023284"/>
    </source>
</evidence>
<keyword evidence="12" id="KW-0676">Redox-active center</keyword>
<dbReference type="EMBL" id="JAATIQ010000090">
    <property type="protein sequence ID" value="KAF4384772.1"/>
    <property type="molecule type" value="Genomic_DNA"/>
</dbReference>
<evidence type="ECO:0000256" key="3">
    <source>
        <dbReference type="ARBA" id="ARBA00005982"/>
    </source>
</evidence>
<dbReference type="SUPFAM" id="SSF52833">
    <property type="entry name" value="Thioredoxin-like"/>
    <property type="match status" value="1"/>
</dbReference>
<dbReference type="InterPro" id="IPR013740">
    <property type="entry name" value="Redoxin"/>
</dbReference>
<dbReference type="GO" id="GO:0016020">
    <property type="term" value="C:membrane"/>
    <property type="evidence" value="ECO:0007669"/>
    <property type="project" value="UniProtKB-SubCell"/>
</dbReference>
<evidence type="ECO:0000259" key="16">
    <source>
        <dbReference type="PROSITE" id="PS51352"/>
    </source>
</evidence>
<evidence type="ECO:0000256" key="7">
    <source>
        <dbReference type="ARBA" id="ARBA00022692"/>
    </source>
</evidence>
<comment type="subcellular location">
    <subcellularLocation>
        <location evidence="2">Membrane</location>
        <topology evidence="2">Multi-pass membrane protein</topology>
    </subcellularLocation>
</comment>
<dbReference type="SUPFAM" id="SSF103473">
    <property type="entry name" value="MFS general substrate transporter"/>
    <property type="match status" value="1"/>
</dbReference>
<protein>
    <recommendedName>
        <fullName evidence="5">glutaredoxin-dependent peroxiredoxin</fullName>
        <ecNumber evidence="5">1.11.1.25</ecNumber>
    </recommendedName>
    <alternativeName>
        <fullName evidence="13">Glutaredoxin-dependent peroxiredoxin</fullName>
    </alternativeName>
</protein>
<evidence type="ECO:0000313" key="17">
    <source>
        <dbReference type="EMBL" id="KAF4384772.1"/>
    </source>
</evidence>
<keyword evidence="9 15" id="KW-1133">Transmembrane helix</keyword>
<feature type="transmembrane region" description="Helical" evidence="15">
    <location>
        <begin position="313"/>
        <end position="334"/>
    </location>
</feature>
<evidence type="ECO:0000256" key="6">
    <source>
        <dbReference type="ARBA" id="ARBA00022559"/>
    </source>
</evidence>
<evidence type="ECO:0000256" key="2">
    <source>
        <dbReference type="ARBA" id="ARBA00004141"/>
    </source>
</evidence>
<keyword evidence="18" id="KW-1185">Reference proteome</keyword>
<sequence length="707" mass="78342">MVVSSSEKATTNEQVTRKKGGLRTLPFIIANETFEKVASFGLLANMMLYLMNEYHLKITTGANVIFLWSALSNFTPIIGAFLSDSYLGRFRVIALGTIVSLLGMVVLLLTAVIPHARPPYCDIKHGEKCVAANLGQRLLLYTSFVLMSIGAGGIRPCSMAFGADQLDRPEKPENQRNLQIFFSWYYASTGVSIILAVTVIVYIQDNVGWAEGFGVPLGLMAFSTLMFLLGTSYFVKVKGNKNLFSGFAYAISAAWKNRHLSLPPNNFDANWFLNKACIKRDPSKDLSPEGEAKERWSVCTVRQVEELKALIKVIPIWSAGIYISAAIGQSFWLAEANQMKRHLTPHFEIPAGSFTVFTLLALTLWVALYDRVIVPLLLKRSPKQLHQPGLGYKLRMGIGLAISCLATAVAAIVEKKRREHALNGEIISAMWLVPQYSLVGLAEAFNAIGQIEFYYSQFPKSMSSIAVSLFTLGMCYGNLLGALIVKIVESCTENFNGEGVSWLPDNLNKGRLDQYYWLLTLFGFVNLLYYILCSWAYGPCENRQIWEEEEEEQEYVSKSKDFFDENDDLQNVSVHSLAAGKKVVLFGVPGAFTPTCSTKHVPGFIEKEAEFKAKGVNEIFLVSVNDPFVMKAWAQTYSGNKNVKFLADGAAKYTHALGLELDLSEKGLGIRSRRFALVVDNLKVTVANVENGGEFSVSSADDILKAL</sequence>
<dbReference type="PANTHER" id="PTHR11654">
    <property type="entry name" value="OLIGOPEPTIDE TRANSPORTER-RELATED"/>
    <property type="match status" value="1"/>
</dbReference>
<dbReference type="AlphaFoldDB" id="A0A7J6GPD0"/>
<dbReference type="Pfam" id="PF00854">
    <property type="entry name" value="PTR2"/>
    <property type="match status" value="1"/>
</dbReference>
<keyword evidence="8" id="KW-0049">Antioxidant</keyword>
<dbReference type="InterPro" id="IPR036249">
    <property type="entry name" value="Thioredoxin-like_sf"/>
</dbReference>
<dbReference type="InterPro" id="IPR037944">
    <property type="entry name" value="PRX5-like"/>
</dbReference>
<evidence type="ECO:0000256" key="13">
    <source>
        <dbReference type="ARBA" id="ARBA00031688"/>
    </source>
</evidence>
<organism evidence="17 18">
    <name type="scientific">Cannabis sativa</name>
    <name type="common">Hemp</name>
    <name type="synonym">Marijuana</name>
    <dbReference type="NCBI Taxonomy" id="3483"/>
    <lineage>
        <taxon>Eukaryota</taxon>
        <taxon>Viridiplantae</taxon>
        <taxon>Streptophyta</taxon>
        <taxon>Embryophyta</taxon>
        <taxon>Tracheophyta</taxon>
        <taxon>Spermatophyta</taxon>
        <taxon>Magnoliopsida</taxon>
        <taxon>eudicotyledons</taxon>
        <taxon>Gunneridae</taxon>
        <taxon>Pentapetalae</taxon>
        <taxon>rosids</taxon>
        <taxon>fabids</taxon>
        <taxon>Rosales</taxon>
        <taxon>Cannabaceae</taxon>
        <taxon>Cannabis</taxon>
    </lineage>
</organism>
<dbReference type="InterPro" id="IPR013766">
    <property type="entry name" value="Thioredoxin_domain"/>
</dbReference>
<evidence type="ECO:0000256" key="4">
    <source>
        <dbReference type="ARBA" id="ARBA00010505"/>
    </source>
</evidence>
<dbReference type="GO" id="GO:0006857">
    <property type="term" value="P:oligopeptide transport"/>
    <property type="evidence" value="ECO:0007669"/>
    <property type="project" value="InterPro"/>
</dbReference>
<feature type="transmembrane region" description="Helical" evidence="15">
    <location>
        <begin position="215"/>
        <end position="235"/>
    </location>
</feature>
<evidence type="ECO:0000256" key="1">
    <source>
        <dbReference type="ARBA" id="ARBA00001711"/>
    </source>
</evidence>
<dbReference type="GO" id="GO:0022857">
    <property type="term" value="F:transmembrane transporter activity"/>
    <property type="evidence" value="ECO:0007669"/>
    <property type="project" value="InterPro"/>
</dbReference>
<evidence type="ECO:0000256" key="14">
    <source>
        <dbReference type="PIRSR" id="PIRSR637944-1"/>
    </source>
</evidence>
<evidence type="ECO:0000313" key="18">
    <source>
        <dbReference type="Proteomes" id="UP000583929"/>
    </source>
</evidence>
<keyword evidence="7 15" id="KW-0812">Transmembrane</keyword>
<dbReference type="GO" id="GO:0008379">
    <property type="term" value="F:thioredoxin peroxidase activity"/>
    <property type="evidence" value="ECO:0007669"/>
    <property type="project" value="InterPro"/>
</dbReference>
<feature type="transmembrane region" description="Helical" evidence="15">
    <location>
        <begin position="394"/>
        <end position="413"/>
    </location>
</feature>
<feature type="active site" description="Cysteine sulfenic acid (-SOH) intermediate" evidence="14">
    <location>
        <position position="596"/>
    </location>
</feature>
<evidence type="ECO:0000256" key="15">
    <source>
        <dbReference type="SAM" id="Phobius"/>
    </source>
</evidence>
<feature type="transmembrane region" description="Helical" evidence="15">
    <location>
        <begin position="467"/>
        <end position="488"/>
    </location>
</feature>
<dbReference type="PROSITE" id="PS51352">
    <property type="entry name" value="THIOREDOXIN_2"/>
    <property type="match status" value="1"/>
</dbReference>
<dbReference type="FunFam" id="3.40.30.10:FF:000020">
    <property type="entry name" value="Peroxiredoxin"/>
    <property type="match status" value="1"/>
</dbReference>
<dbReference type="CDD" id="cd03013">
    <property type="entry name" value="PRX5_like"/>
    <property type="match status" value="1"/>
</dbReference>
<reference evidence="17 18" key="1">
    <citation type="journal article" date="2020" name="bioRxiv">
        <title>Sequence and annotation of 42 cannabis genomes reveals extensive copy number variation in cannabinoid synthesis and pathogen resistance genes.</title>
        <authorList>
            <person name="Mckernan K.J."/>
            <person name="Helbert Y."/>
            <person name="Kane L.T."/>
            <person name="Ebling H."/>
            <person name="Zhang L."/>
            <person name="Liu B."/>
            <person name="Eaton Z."/>
            <person name="Mclaughlin S."/>
            <person name="Kingan S."/>
            <person name="Baybayan P."/>
            <person name="Concepcion G."/>
            <person name="Jordan M."/>
            <person name="Riva A."/>
            <person name="Barbazuk W."/>
            <person name="Harkins T."/>
        </authorList>
    </citation>
    <scope>NUCLEOTIDE SEQUENCE [LARGE SCALE GENOMIC DNA]</scope>
    <source>
        <strain evidence="18">cv. Jamaican Lion 4</strain>
        <tissue evidence="17">Leaf</tissue>
    </source>
</reference>
<feature type="transmembrane region" description="Helical" evidence="15">
    <location>
        <begin position="354"/>
        <end position="373"/>
    </location>
</feature>
<keyword evidence="6" id="KW-0575">Peroxidase</keyword>
<dbReference type="FunFam" id="1.20.1250.20:FF:000062">
    <property type="entry name" value="Protein NRT1/ PTR FAMILY 1.2"/>
    <property type="match status" value="1"/>
</dbReference>
<dbReference type="InterPro" id="IPR036259">
    <property type="entry name" value="MFS_trans_sf"/>
</dbReference>
<feature type="transmembrane region" description="Helical" evidence="15">
    <location>
        <begin position="64"/>
        <end position="83"/>
    </location>
</feature>
<comment type="catalytic activity">
    <reaction evidence="1">
        <text>[glutaredoxin]-dithiol + a hydroperoxide = [glutaredoxin]-disulfide + an alcohol + H2O</text>
        <dbReference type="Rhea" id="RHEA:62624"/>
        <dbReference type="Rhea" id="RHEA-COMP:10729"/>
        <dbReference type="Rhea" id="RHEA-COMP:10730"/>
        <dbReference type="ChEBI" id="CHEBI:15377"/>
        <dbReference type="ChEBI" id="CHEBI:29950"/>
        <dbReference type="ChEBI" id="CHEBI:30879"/>
        <dbReference type="ChEBI" id="CHEBI:35924"/>
        <dbReference type="ChEBI" id="CHEBI:50058"/>
        <dbReference type="EC" id="1.11.1.25"/>
    </reaction>
</comment>
<dbReference type="InterPro" id="IPR018456">
    <property type="entry name" value="PTR2_symporter_CS"/>
</dbReference>
<dbReference type="Gene3D" id="1.20.1250.20">
    <property type="entry name" value="MFS general substrate transporter like domains"/>
    <property type="match status" value="1"/>
</dbReference>
<comment type="similarity">
    <text evidence="3">Belongs to the major facilitator superfamily. Proton-dependent oligopeptide transporter (POT/PTR) (TC 2.A.17) family.</text>
</comment>
<dbReference type="Proteomes" id="UP000583929">
    <property type="component" value="Unassembled WGS sequence"/>
</dbReference>
<evidence type="ECO:0000256" key="11">
    <source>
        <dbReference type="ARBA" id="ARBA00023136"/>
    </source>
</evidence>
<name>A0A7J6GPD0_CANSA</name>
<evidence type="ECO:0000256" key="8">
    <source>
        <dbReference type="ARBA" id="ARBA00022862"/>
    </source>
</evidence>
<keyword evidence="11 15" id="KW-0472">Membrane</keyword>
<evidence type="ECO:0000256" key="10">
    <source>
        <dbReference type="ARBA" id="ARBA00023002"/>
    </source>
</evidence>
<feature type="domain" description="Thioredoxin" evidence="16">
    <location>
        <begin position="553"/>
        <end position="707"/>
    </location>
</feature>
<comment type="caution">
    <text evidence="17">The sequence shown here is derived from an EMBL/GenBank/DDBJ whole genome shotgun (WGS) entry which is preliminary data.</text>
</comment>
<feature type="transmembrane region" description="Helical" evidence="15">
    <location>
        <begin position="184"/>
        <end position="203"/>
    </location>
</feature>
<dbReference type="Gene3D" id="3.40.30.10">
    <property type="entry name" value="Glutaredoxin"/>
    <property type="match status" value="1"/>
</dbReference>
<proteinExistence type="inferred from homology"/>
<dbReference type="EC" id="1.11.1.25" evidence="5"/>
<feature type="transmembrane region" description="Helical" evidence="15">
    <location>
        <begin position="433"/>
        <end position="455"/>
    </location>
</feature>
<dbReference type="CDD" id="cd17416">
    <property type="entry name" value="MFS_NPF1_2"/>
    <property type="match status" value="1"/>
</dbReference>
<dbReference type="PROSITE" id="PS01022">
    <property type="entry name" value="PTR2_1"/>
    <property type="match status" value="1"/>
</dbReference>
<accession>A0A7J6GPD0</accession>
<evidence type="ECO:0000256" key="9">
    <source>
        <dbReference type="ARBA" id="ARBA00022989"/>
    </source>
</evidence>
<feature type="transmembrane region" description="Helical" evidence="15">
    <location>
        <begin position="515"/>
        <end position="537"/>
    </location>
</feature>